<gene>
    <name evidence="1" type="ORF">SAMN02743940_2316</name>
</gene>
<evidence type="ECO:0000313" key="2">
    <source>
        <dbReference type="Proteomes" id="UP000185062"/>
    </source>
</evidence>
<evidence type="ECO:0000313" key="1">
    <source>
        <dbReference type="EMBL" id="SIO39366.1"/>
    </source>
</evidence>
<sequence>MRRWTTIIYAITKIETMAVISLARASSNLELDKRLIMTKIGIIKLEIVGIIFLD</sequence>
<dbReference type="AlphaFoldDB" id="A0A1N6J5G9"/>
<dbReference type="Proteomes" id="UP000185062">
    <property type="component" value="Unassembled WGS sequence"/>
</dbReference>
<accession>A0A1N6J5G9</accession>
<protein>
    <submittedName>
        <fullName evidence="1">Uncharacterized protein</fullName>
    </submittedName>
</protein>
<keyword evidence="2" id="KW-1185">Reference proteome</keyword>
<reference evidence="1 2" key="1">
    <citation type="submission" date="2016-12" db="EMBL/GenBank/DDBJ databases">
        <authorList>
            <person name="Song W.-J."/>
            <person name="Kurnit D.M."/>
        </authorList>
    </citation>
    <scope>NUCLEOTIDE SEQUENCE [LARGE SCALE GENOMIC DNA]</scope>
    <source>
        <strain evidence="1 2">ATCC 49181</strain>
    </source>
</reference>
<name>A0A1N6J5G9_9PROT</name>
<dbReference type="EMBL" id="FSRO01000001">
    <property type="protein sequence ID" value="SIO39366.1"/>
    <property type="molecule type" value="Genomic_DNA"/>
</dbReference>
<proteinExistence type="predicted"/>
<organism evidence="1 2">
    <name type="scientific">Nitrosomonas cryotolerans ATCC 49181</name>
    <dbReference type="NCBI Taxonomy" id="1131553"/>
    <lineage>
        <taxon>Bacteria</taxon>
        <taxon>Pseudomonadati</taxon>
        <taxon>Pseudomonadota</taxon>
        <taxon>Betaproteobacteria</taxon>
        <taxon>Nitrosomonadales</taxon>
        <taxon>Nitrosomonadaceae</taxon>
        <taxon>Nitrosomonas</taxon>
    </lineage>
</organism>
<dbReference type="STRING" id="44575.SAMN05216419_1003101"/>